<reference evidence="1 2" key="1">
    <citation type="submission" date="2015-07" db="EMBL/GenBank/DDBJ databases">
        <authorList>
            <person name="Noorani M."/>
        </authorList>
    </citation>
    <scope>NUCLEOTIDE SEQUENCE [LARGE SCALE GENOMIC DNA]</scope>
    <source>
        <strain evidence="1">BBA 69670</strain>
    </source>
</reference>
<name>A0A0K6FPA3_9AGAM</name>
<evidence type="ECO:0000313" key="1">
    <source>
        <dbReference type="EMBL" id="CUA68061.1"/>
    </source>
</evidence>
<protein>
    <submittedName>
        <fullName evidence="1">Uncharacterized protein</fullName>
    </submittedName>
</protein>
<evidence type="ECO:0000313" key="2">
    <source>
        <dbReference type="Proteomes" id="UP000044841"/>
    </source>
</evidence>
<dbReference type="AlphaFoldDB" id="A0A0K6FPA3"/>
<proteinExistence type="predicted"/>
<sequence length="620" mass="67158">MALLLAPYNDSMRIGQGYNSFLQSPCVYNATTKTQDTQATSLNIEPSQTVSYTSHVISKISDITRTMGVSTGSSIKNGSIALSGNASSIDELKFVDSDVNIALSVKVVNQTRNSLANDDMNFNTSAAQAIPNGDNQKFHEVFGDSYISGFVEGGDLHGIISIKILDSSRKEQIRAQIMGEINSSSLSSFTFDPSGYDSALAQQASSSETTIVVNWSGGGVVKPDDEEWSLEALYRAAAAFPAKVAVCPQRTWAILTPYENNPEFVQWALEHDIKPYDYSGVKSYASDLLDTYMGYKNNMRRIQSVLANPTGYVLGPARDPISISVKDLVLARKQMKAEMTKIMDEVDAINEHPDQFVNTIENPSMKYPELWADRLPVQSGLPASVVSELRQFALLDSDLSLQESSQEASTTISSGSLGQPFDAPASSLAPGITSLLDTEKSALNFGLNRRILANYRFDATPIAVPTSASGTTVSQNELRDQIRMKTVFSSKFKYPNAVRMRISTKQGLPVLEFAFIFGEEPTSSLGRAAGTGSVSLNLGTGEKINRVRVGKKLISGKEVISYVNVKTTGNQDKSVGEAPALQKDTIDFSPPPSCSGLVFLNSTATHIDTGAVGRLMLTWR</sequence>
<keyword evidence="2" id="KW-1185">Reference proteome</keyword>
<organism evidence="1 2">
    <name type="scientific">Rhizoctonia solani</name>
    <dbReference type="NCBI Taxonomy" id="456999"/>
    <lineage>
        <taxon>Eukaryota</taxon>
        <taxon>Fungi</taxon>
        <taxon>Dikarya</taxon>
        <taxon>Basidiomycota</taxon>
        <taxon>Agaricomycotina</taxon>
        <taxon>Agaricomycetes</taxon>
        <taxon>Cantharellales</taxon>
        <taxon>Ceratobasidiaceae</taxon>
        <taxon>Rhizoctonia</taxon>
    </lineage>
</organism>
<accession>A0A0K6FPA3</accession>
<dbReference type="Proteomes" id="UP000044841">
    <property type="component" value="Unassembled WGS sequence"/>
</dbReference>
<gene>
    <name evidence="1" type="ORF">RSOLAG22IIIB_07735</name>
</gene>
<dbReference type="EMBL" id="CYGV01000324">
    <property type="protein sequence ID" value="CUA68061.1"/>
    <property type="molecule type" value="Genomic_DNA"/>
</dbReference>